<dbReference type="EMBL" id="CAJVCH010190300">
    <property type="protein sequence ID" value="CAG7730180.1"/>
    <property type="molecule type" value="Genomic_DNA"/>
</dbReference>
<evidence type="ECO:0000313" key="2">
    <source>
        <dbReference type="Proteomes" id="UP000708208"/>
    </source>
</evidence>
<keyword evidence="2" id="KW-1185">Reference proteome</keyword>
<organism evidence="1 2">
    <name type="scientific">Allacma fusca</name>
    <dbReference type="NCBI Taxonomy" id="39272"/>
    <lineage>
        <taxon>Eukaryota</taxon>
        <taxon>Metazoa</taxon>
        <taxon>Ecdysozoa</taxon>
        <taxon>Arthropoda</taxon>
        <taxon>Hexapoda</taxon>
        <taxon>Collembola</taxon>
        <taxon>Symphypleona</taxon>
        <taxon>Sminthuridae</taxon>
        <taxon>Allacma</taxon>
    </lineage>
</organism>
<gene>
    <name evidence="1" type="ORF">AFUS01_LOCUS18844</name>
</gene>
<name>A0A8J2KQH0_9HEXA</name>
<evidence type="ECO:0000313" key="1">
    <source>
        <dbReference type="EMBL" id="CAG7730180.1"/>
    </source>
</evidence>
<proteinExistence type="predicted"/>
<protein>
    <submittedName>
        <fullName evidence="1">Uncharacterized protein</fullName>
    </submittedName>
</protein>
<accession>A0A8J2KQH0</accession>
<sequence length="77" mass="9239">MEKVQIYELIRNDHVPITRCFDHKFREYLKNLLKTNAISVWSSKEMDPLIVTEWCGLNQLPNFMKTMLQHILIVSIY</sequence>
<dbReference type="Proteomes" id="UP000708208">
    <property type="component" value="Unassembled WGS sequence"/>
</dbReference>
<reference evidence="1" key="1">
    <citation type="submission" date="2021-06" db="EMBL/GenBank/DDBJ databases">
        <authorList>
            <person name="Hodson N. C."/>
            <person name="Mongue J. A."/>
            <person name="Jaron S. K."/>
        </authorList>
    </citation>
    <scope>NUCLEOTIDE SEQUENCE</scope>
</reference>
<comment type="caution">
    <text evidence="1">The sequence shown here is derived from an EMBL/GenBank/DDBJ whole genome shotgun (WGS) entry which is preliminary data.</text>
</comment>
<dbReference type="AlphaFoldDB" id="A0A8J2KQH0"/>